<dbReference type="OrthoDB" id="1117240at2"/>
<sequence>MKSNVFLIRYLSGRIMLATLFMLAVLGSGCSVQSPANAQKKSVAIRTLIVGGGSSHNFDKWYKEVDVATLAKDGFADVKYTSNVSEILPQLAELDVLILANNQPMEDPALRKAIFAFAAAGKGLVLAHAGLWYNWKDWPEYNLQLAAGGSNGHDKYGPFKVTVVDAKHPVTSGVPEKFSLNDELYYYRADPKGPGIKVLASASVQDSDVVYPSVFVINNSKARIIGLALGHDSSSHDLPAYHTLLRNAVKWVSRK</sequence>
<evidence type="ECO:0000313" key="3">
    <source>
        <dbReference type="Proteomes" id="UP000293347"/>
    </source>
</evidence>
<feature type="domain" description="ThuA-like" evidence="1">
    <location>
        <begin position="70"/>
        <end position="252"/>
    </location>
</feature>
<dbReference type="AlphaFoldDB" id="A0A4R0NHH9"/>
<proteinExistence type="predicted"/>
<dbReference type="PANTHER" id="PTHR40469">
    <property type="entry name" value="SECRETED GLYCOSYL HYDROLASE"/>
    <property type="match status" value="1"/>
</dbReference>
<accession>A0A4R0NHH9</accession>
<reference evidence="2 3" key="1">
    <citation type="submission" date="2019-02" db="EMBL/GenBank/DDBJ databases">
        <title>Pedobacter sp. RP-1-14 sp. nov., isolated from Arctic soil.</title>
        <authorList>
            <person name="Dahal R.H."/>
        </authorList>
    </citation>
    <scope>NUCLEOTIDE SEQUENCE [LARGE SCALE GENOMIC DNA]</scope>
    <source>
        <strain evidence="2 3">RP-1-14</strain>
    </source>
</reference>
<protein>
    <submittedName>
        <fullName evidence="2">ThuA domain-containing protein</fullName>
    </submittedName>
</protein>
<dbReference type="SUPFAM" id="SSF52317">
    <property type="entry name" value="Class I glutamine amidotransferase-like"/>
    <property type="match status" value="1"/>
</dbReference>
<evidence type="ECO:0000313" key="2">
    <source>
        <dbReference type="EMBL" id="TCC98214.1"/>
    </source>
</evidence>
<dbReference type="PANTHER" id="PTHR40469:SF2">
    <property type="entry name" value="GALACTOSE-BINDING DOMAIN-LIKE SUPERFAMILY PROTEIN"/>
    <property type="match status" value="1"/>
</dbReference>
<dbReference type="InterPro" id="IPR029062">
    <property type="entry name" value="Class_I_gatase-like"/>
</dbReference>
<dbReference type="RefSeq" id="WP_131597589.1">
    <property type="nucleotide sequence ID" value="NZ_SJSL01000007.1"/>
</dbReference>
<dbReference type="Pfam" id="PF06283">
    <property type="entry name" value="ThuA"/>
    <property type="match status" value="1"/>
</dbReference>
<dbReference type="EMBL" id="SJSL01000007">
    <property type="protein sequence ID" value="TCC98214.1"/>
    <property type="molecule type" value="Genomic_DNA"/>
</dbReference>
<evidence type="ECO:0000259" key="1">
    <source>
        <dbReference type="Pfam" id="PF06283"/>
    </source>
</evidence>
<dbReference type="Proteomes" id="UP000293347">
    <property type="component" value="Unassembled WGS sequence"/>
</dbReference>
<keyword evidence="3" id="KW-1185">Reference proteome</keyword>
<name>A0A4R0NHH9_9SPHI</name>
<dbReference type="Gene3D" id="3.40.50.880">
    <property type="match status" value="1"/>
</dbReference>
<gene>
    <name evidence="2" type="ORF">EZ437_18660</name>
</gene>
<comment type="caution">
    <text evidence="2">The sequence shown here is derived from an EMBL/GenBank/DDBJ whole genome shotgun (WGS) entry which is preliminary data.</text>
</comment>
<organism evidence="2 3">
    <name type="scientific">Pedobacter psychroterrae</name>
    <dbReference type="NCBI Taxonomy" id="2530453"/>
    <lineage>
        <taxon>Bacteria</taxon>
        <taxon>Pseudomonadati</taxon>
        <taxon>Bacteroidota</taxon>
        <taxon>Sphingobacteriia</taxon>
        <taxon>Sphingobacteriales</taxon>
        <taxon>Sphingobacteriaceae</taxon>
        <taxon>Pedobacter</taxon>
    </lineage>
</organism>
<dbReference type="PROSITE" id="PS51257">
    <property type="entry name" value="PROKAR_LIPOPROTEIN"/>
    <property type="match status" value="1"/>
</dbReference>
<dbReference type="InterPro" id="IPR029010">
    <property type="entry name" value="ThuA-like"/>
</dbReference>